<reference evidence="2" key="1">
    <citation type="submission" date="2020-01" db="EMBL/GenBank/DDBJ databases">
        <title>Genome Sequencing of Three Apophysomyces-Like Fungal Strains Confirms a Novel Fungal Genus in the Mucoromycota with divergent Burkholderia-like Endosymbiotic Bacteria.</title>
        <authorList>
            <person name="Stajich J.E."/>
            <person name="Macias A.M."/>
            <person name="Carter-House D."/>
            <person name="Lovett B."/>
            <person name="Kasson L.R."/>
            <person name="Berry K."/>
            <person name="Grigoriev I."/>
            <person name="Chang Y."/>
            <person name="Spatafora J."/>
            <person name="Kasson M.T."/>
        </authorList>
    </citation>
    <scope>NUCLEOTIDE SEQUENCE</scope>
    <source>
        <strain evidence="2">NRRL A-21654</strain>
    </source>
</reference>
<dbReference type="EMBL" id="JABAYA010000009">
    <property type="protein sequence ID" value="KAF7731557.1"/>
    <property type="molecule type" value="Genomic_DNA"/>
</dbReference>
<keyword evidence="3" id="KW-1185">Reference proteome</keyword>
<organism evidence="2 3">
    <name type="scientific">Apophysomyces ossiformis</name>
    <dbReference type="NCBI Taxonomy" id="679940"/>
    <lineage>
        <taxon>Eukaryota</taxon>
        <taxon>Fungi</taxon>
        <taxon>Fungi incertae sedis</taxon>
        <taxon>Mucoromycota</taxon>
        <taxon>Mucoromycotina</taxon>
        <taxon>Mucoromycetes</taxon>
        <taxon>Mucorales</taxon>
        <taxon>Mucorineae</taxon>
        <taxon>Mucoraceae</taxon>
        <taxon>Apophysomyces</taxon>
    </lineage>
</organism>
<evidence type="ECO:0000256" key="1">
    <source>
        <dbReference type="SAM" id="MobiDB-lite"/>
    </source>
</evidence>
<comment type="caution">
    <text evidence="2">The sequence shown here is derived from an EMBL/GenBank/DDBJ whole genome shotgun (WGS) entry which is preliminary data.</text>
</comment>
<dbReference type="AlphaFoldDB" id="A0A8H7BUZ7"/>
<gene>
    <name evidence="2" type="ORF">EC973_009321</name>
</gene>
<name>A0A8H7BUZ7_9FUNG</name>
<dbReference type="Proteomes" id="UP000605846">
    <property type="component" value="Unassembled WGS sequence"/>
</dbReference>
<evidence type="ECO:0000313" key="2">
    <source>
        <dbReference type="EMBL" id="KAF7731557.1"/>
    </source>
</evidence>
<accession>A0A8H7BUZ7</accession>
<sequence length="188" mass="21612">MCIHWRGGNIGCAYYSHPVHELCLMEDLKDQSPFTRASQSQISPRTMIIAFDMEEELIEILHAYDSHVKIHRVPKKGFAYARGKDILLEWRIDEMNKSRLSEETREDERLDRPSDEHQLPARLDDQRQQAYLQLACLIDLNSSTAIGCAGVLFTYLQELDDTGNVSSPNGITSIIGNLRLRMVSRYKE</sequence>
<feature type="region of interest" description="Disordered" evidence="1">
    <location>
        <begin position="100"/>
        <end position="122"/>
    </location>
</feature>
<proteinExistence type="predicted"/>
<dbReference type="OrthoDB" id="29596at2759"/>
<evidence type="ECO:0000313" key="3">
    <source>
        <dbReference type="Proteomes" id="UP000605846"/>
    </source>
</evidence>
<protein>
    <submittedName>
        <fullName evidence="2">Uncharacterized protein</fullName>
    </submittedName>
</protein>